<protein>
    <submittedName>
        <fullName evidence="3">Uncharacterized protein</fullName>
    </submittedName>
</protein>
<organism evidence="3 4">
    <name type="scientific">Oesophagostomum dentatum</name>
    <name type="common">Nodular worm</name>
    <dbReference type="NCBI Taxonomy" id="61180"/>
    <lineage>
        <taxon>Eukaryota</taxon>
        <taxon>Metazoa</taxon>
        <taxon>Ecdysozoa</taxon>
        <taxon>Nematoda</taxon>
        <taxon>Chromadorea</taxon>
        <taxon>Rhabditida</taxon>
        <taxon>Rhabditina</taxon>
        <taxon>Rhabditomorpha</taxon>
        <taxon>Strongyloidea</taxon>
        <taxon>Strongylidae</taxon>
        <taxon>Oesophagostomum</taxon>
    </lineage>
</organism>
<gene>
    <name evidence="3" type="ORF">OESDEN_16362</name>
</gene>
<evidence type="ECO:0000256" key="2">
    <source>
        <dbReference type="SAM" id="SignalP"/>
    </source>
</evidence>
<feature type="region of interest" description="Disordered" evidence="1">
    <location>
        <begin position="59"/>
        <end position="88"/>
    </location>
</feature>
<feature type="compositionally biased region" description="Basic and acidic residues" evidence="1">
    <location>
        <begin position="76"/>
        <end position="88"/>
    </location>
</feature>
<name>A0A0B1SJ65_OESDE</name>
<dbReference type="EMBL" id="KN571033">
    <property type="protein sequence ID" value="KHJ83931.1"/>
    <property type="molecule type" value="Genomic_DNA"/>
</dbReference>
<dbReference type="AlphaFoldDB" id="A0A0B1SJ65"/>
<dbReference type="OrthoDB" id="5876378at2759"/>
<evidence type="ECO:0000313" key="4">
    <source>
        <dbReference type="Proteomes" id="UP000053660"/>
    </source>
</evidence>
<keyword evidence="4" id="KW-1185">Reference proteome</keyword>
<evidence type="ECO:0000313" key="3">
    <source>
        <dbReference type="EMBL" id="KHJ83931.1"/>
    </source>
</evidence>
<proteinExistence type="predicted"/>
<evidence type="ECO:0000256" key="1">
    <source>
        <dbReference type="SAM" id="MobiDB-lite"/>
    </source>
</evidence>
<feature type="compositionally biased region" description="Polar residues" evidence="1">
    <location>
        <begin position="61"/>
        <end position="74"/>
    </location>
</feature>
<reference evidence="3 4" key="1">
    <citation type="submission" date="2014-03" db="EMBL/GenBank/DDBJ databases">
        <title>Draft genome of the hookworm Oesophagostomum dentatum.</title>
        <authorList>
            <person name="Mitreva M."/>
        </authorList>
    </citation>
    <scope>NUCLEOTIDE SEQUENCE [LARGE SCALE GENOMIC DNA]</scope>
    <source>
        <strain evidence="3 4">OD-Hann</strain>
    </source>
</reference>
<dbReference type="Proteomes" id="UP000053660">
    <property type="component" value="Unassembled WGS sequence"/>
</dbReference>
<feature type="chain" id="PRO_5002082496" evidence="2">
    <location>
        <begin position="19"/>
        <end position="88"/>
    </location>
</feature>
<accession>A0A0B1SJ65</accession>
<keyword evidence="2" id="KW-0732">Signal</keyword>
<sequence length="88" mass="10195">MLLSVVALSSLLYFLVRRNEQSEQDEDIQAYESMRKVKWHLEEEILEEAKKFFRNEELRSGSIQRKSSMKSCSVSLHEDDASAKKAGV</sequence>
<feature type="signal peptide" evidence="2">
    <location>
        <begin position="1"/>
        <end position="18"/>
    </location>
</feature>